<dbReference type="Gene3D" id="2.120.10.30">
    <property type="entry name" value="TolB, C-terminal domain"/>
    <property type="match status" value="1"/>
</dbReference>
<dbReference type="InterPro" id="IPR011042">
    <property type="entry name" value="6-blade_b-propeller_TolB-like"/>
</dbReference>
<gene>
    <name evidence="2" type="ORF">DFR26_1450</name>
</gene>
<evidence type="ECO:0000313" key="3">
    <source>
        <dbReference type="Proteomes" id="UP000256774"/>
    </source>
</evidence>
<dbReference type="PANTHER" id="PTHR11799">
    <property type="entry name" value="PARAOXONASE"/>
    <property type="match status" value="1"/>
</dbReference>
<dbReference type="EMBL" id="QUNR01000003">
    <property type="protein sequence ID" value="REH37671.1"/>
    <property type="molecule type" value="Genomic_DNA"/>
</dbReference>
<dbReference type="PANTHER" id="PTHR11799:SF12">
    <property type="entry name" value="PARAOXONASE-RELATED"/>
    <property type="match status" value="1"/>
</dbReference>
<dbReference type="AlphaFoldDB" id="A0A3E0H3F8"/>
<accession>A0A3E0H3F8</accession>
<dbReference type="SUPFAM" id="SSF63829">
    <property type="entry name" value="Calcium-dependent phosphotriesterase"/>
    <property type="match status" value="1"/>
</dbReference>
<keyword evidence="3" id="KW-1185">Reference proteome</keyword>
<comment type="caution">
    <text evidence="2">The sequence shown here is derived from an EMBL/GenBank/DDBJ whole genome shotgun (WGS) entry which is preliminary data.</text>
</comment>
<organism evidence="2 3">
    <name type="scientific">Paraperlucidibaca baekdonensis</name>
    <dbReference type="NCBI Taxonomy" id="748120"/>
    <lineage>
        <taxon>Bacteria</taxon>
        <taxon>Pseudomonadati</taxon>
        <taxon>Pseudomonadota</taxon>
        <taxon>Gammaproteobacteria</taxon>
        <taxon>Moraxellales</taxon>
        <taxon>Moraxellaceae</taxon>
        <taxon>Paraperlucidibaca</taxon>
    </lineage>
</organism>
<reference evidence="2 3" key="1">
    <citation type="submission" date="2018-08" db="EMBL/GenBank/DDBJ databases">
        <title>Genomic Encyclopedia of Type Strains, Phase IV (KMG-IV): sequencing the most valuable type-strain genomes for metagenomic binning, comparative biology and taxonomic classification.</title>
        <authorList>
            <person name="Goeker M."/>
        </authorList>
    </citation>
    <scope>NUCLEOTIDE SEQUENCE [LARGE SCALE GENOMIC DNA]</scope>
    <source>
        <strain evidence="2 3">DSM 26022</strain>
    </source>
</reference>
<evidence type="ECO:0000313" key="2">
    <source>
        <dbReference type="EMBL" id="REH37671.1"/>
    </source>
</evidence>
<sequence>MPYPLCKLTHTLMWVSLFFTPLSHAEPTTPAEMTIAQCELIGTGPGPDKVIVQATPTPRLLISSHDRRHFSRTGDIYAYTPSTKAMVILPRVGEPEGFRFRPHGMALTQRDERWLLYVISHDRDLVSDQHSLMVYEVLDDQLRFREQLLSPLLSAPNDVAISPDGSVYVTNERADGASIVEWLFLQRKATVVVYRPDSGWRVAAGQFAIANGVAVLGEHLWVTQTIGEGMVRFRRGPSGQLSERTQMTSLSLLDGLSVASNGDLLSSAYPSLIGLGLHWQRPASQSPTTVYAINPVSAQSRIIFSDSGEHISAISSVQTFNGRLYAGQLFDPYLLSCPLPASLISEPNAMDSRPAQ</sequence>
<dbReference type="InterPro" id="IPR051288">
    <property type="entry name" value="Serum_paraoxonase/arylesterase"/>
</dbReference>
<dbReference type="Proteomes" id="UP000256774">
    <property type="component" value="Unassembled WGS sequence"/>
</dbReference>
<keyword evidence="1" id="KW-0732">Signal</keyword>
<name>A0A3E0H3F8_9GAMM</name>
<protein>
    <recommendedName>
        <fullName evidence="4">SMP-30/gluconolaconase/LRE-like protein</fullName>
    </recommendedName>
</protein>
<feature type="chain" id="PRO_5017745122" description="SMP-30/gluconolaconase/LRE-like protein" evidence="1">
    <location>
        <begin position="26"/>
        <end position="356"/>
    </location>
</feature>
<feature type="signal peptide" evidence="1">
    <location>
        <begin position="1"/>
        <end position="25"/>
    </location>
</feature>
<proteinExistence type="predicted"/>
<evidence type="ECO:0008006" key="4">
    <source>
        <dbReference type="Google" id="ProtNLM"/>
    </source>
</evidence>
<evidence type="ECO:0000256" key="1">
    <source>
        <dbReference type="SAM" id="SignalP"/>
    </source>
</evidence>